<dbReference type="AlphaFoldDB" id="A0A0E9QFY8"/>
<sequence>MRKVKLRLIKVSESGYYLEQYAIVLVFEVRYENARLNEQNCLYSIPFNKDMPEYIGYQRLMY</sequence>
<organism evidence="1">
    <name type="scientific">Anguilla anguilla</name>
    <name type="common">European freshwater eel</name>
    <name type="synonym">Muraena anguilla</name>
    <dbReference type="NCBI Taxonomy" id="7936"/>
    <lineage>
        <taxon>Eukaryota</taxon>
        <taxon>Metazoa</taxon>
        <taxon>Chordata</taxon>
        <taxon>Craniata</taxon>
        <taxon>Vertebrata</taxon>
        <taxon>Euteleostomi</taxon>
        <taxon>Actinopterygii</taxon>
        <taxon>Neopterygii</taxon>
        <taxon>Teleostei</taxon>
        <taxon>Anguilliformes</taxon>
        <taxon>Anguillidae</taxon>
        <taxon>Anguilla</taxon>
    </lineage>
</organism>
<accession>A0A0E9QFY8</accession>
<reference evidence="1" key="1">
    <citation type="submission" date="2014-11" db="EMBL/GenBank/DDBJ databases">
        <authorList>
            <person name="Amaro Gonzalez C."/>
        </authorList>
    </citation>
    <scope>NUCLEOTIDE SEQUENCE</scope>
</reference>
<dbReference type="EMBL" id="GBXM01091483">
    <property type="protein sequence ID" value="JAH17094.1"/>
    <property type="molecule type" value="Transcribed_RNA"/>
</dbReference>
<name>A0A0E9QFY8_ANGAN</name>
<dbReference type="EMBL" id="GBXM01093160">
    <property type="protein sequence ID" value="JAH15417.1"/>
    <property type="molecule type" value="Transcribed_RNA"/>
</dbReference>
<reference evidence="1" key="2">
    <citation type="journal article" date="2015" name="Fish Shellfish Immunol.">
        <title>Early steps in the European eel (Anguilla anguilla)-Vibrio vulnificus interaction in the gills: Role of the RtxA13 toxin.</title>
        <authorList>
            <person name="Callol A."/>
            <person name="Pajuelo D."/>
            <person name="Ebbesson L."/>
            <person name="Teles M."/>
            <person name="MacKenzie S."/>
            <person name="Amaro C."/>
        </authorList>
    </citation>
    <scope>NUCLEOTIDE SEQUENCE</scope>
</reference>
<protein>
    <submittedName>
        <fullName evidence="1">Uncharacterized protein</fullName>
    </submittedName>
</protein>
<proteinExistence type="predicted"/>
<evidence type="ECO:0000313" key="1">
    <source>
        <dbReference type="EMBL" id="JAH15417.1"/>
    </source>
</evidence>